<keyword evidence="2" id="KW-1185">Reference proteome</keyword>
<dbReference type="Proteomes" id="UP000533639">
    <property type="component" value="Unassembled WGS sequence"/>
</dbReference>
<organism evidence="1 2">
    <name type="scientific">Flavobacterium panici</name>
    <dbReference type="NCBI Taxonomy" id="2654843"/>
    <lineage>
        <taxon>Bacteria</taxon>
        <taxon>Pseudomonadati</taxon>
        <taxon>Bacteroidota</taxon>
        <taxon>Flavobacteriia</taxon>
        <taxon>Flavobacteriales</taxon>
        <taxon>Flavobacteriaceae</taxon>
        <taxon>Flavobacterium</taxon>
    </lineage>
</organism>
<protein>
    <submittedName>
        <fullName evidence="1">Uncharacterized protein</fullName>
    </submittedName>
</protein>
<proteinExistence type="predicted"/>
<accession>A0A9N8J029</accession>
<sequence>MKRKFNKNKLVTYVLNEHNKTIRIRYYKSMIAMYFETGIVYKYIFKNNNCLEYKYINGTLIGCTVWENKTRQSLIQDIQDSHAGKPPAPNPPIYVVGSDASQPKLCNNQTFAYLVSSGVTESKPAEPTRQEKQKTFFTAITSFFNSI</sequence>
<dbReference type="RefSeq" id="WP_180856492.1">
    <property type="nucleotide sequence ID" value="NZ_CAIJDE010000028.1"/>
</dbReference>
<evidence type="ECO:0000313" key="1">
    <source>
        <dbReference type="EMBL" id="CAC9972897.1"/>
    </source>
</evidence>
<dbReference type="EMBL" id="CAIJDE010000028">
    <property type="protein sequence ID" value="CAC9972897.1"/>
    <property type="molecule type" value="Genomic_DNA"/>
</dbReference>
<evidence type="ECO:0000313" key="2">
    <source>
        <dbReference type="Proteomes" id="UP000533639"/>
    </source>
</evidence>
<name>A0A9N8J029_9FLAO</name>
<dbReference type="AlphaFoldDB" id="A0A9N8J029"/>
<comment type="caution">
    <text evidence="1">The sequence shown here is derived from an EMBL/GenBank/DDBJ whole genome shotgun (WGS) entry which is preliminary data.</text>
</comment>
<reference evidence="1 2" key="1">
    <citation type="submission" date="2020-06" db="EMBL/GenBank/DDBJ databases">
        <authorList>
            <person name="Criscuolo A."/>
        </authorList>
    </citation>
    <scope>NUCLEOTIDE SEQUENCE [LARGE SCALE GENOMIC DNA]</scope>
    <source>
        <strain evidence="1">PXU-55</strain>
    </source>
</reference>
<gene>
    <name evidence="1" type="ORF">FLAPXU55_00576</name>
</gene>